<dbReference type="InterPro" id="IPR011330">
    <property type="entry name" value="Glyco_hydro/deAcase_b/a-brl"/>
</dbReference>
<protein>
    <recommendedName>
        <fullName evidence="1">5-oxoprolinase subunit A</fullName>
        <shortName evidence="1">5-OPase subunit A</shortName>
        <ecNumber evidence="1">3.5.2.9</ecNumber>
    </recommendedName>
    <alternativeName>
        <fullName evidence="1">5-oxoprolinase (ATP-hydrolyzing) subunit A</fullName>
    </alternativeName>
</protein>
<reference evidence="3" key="1">
    <citation type="journal article" date="2019" name="Int. J. Syst. Evol. Microbiol.">
        <title>The Global Catalogue of Microorganisms (GCM) 10K type strain sequencing project: providing services to taxonomists for standard genome sequencing and annotation.</title>
        <authorList>
            <consortium name="The Broad Institute Genomics Platform"/>
            <consortium name="The Broad Institute Genome Sequencing Center for Infectious Disease"/>
            <person name="Wu L."/>
            <person name="Ma J."/>
        </authorList>
    </citation>
    <scope>NUCLEOTIDE SEQUENCE [LARGE SCALE GENOMIC DNA]</scope>
    <source>
        <strain evidence="3">JCM 12165</strain>
    </source>
</reference>
<dbReference type="CDD" id="cd10787">
    <property type="entry name" value="LamB_YcsF_like"/>
    <property type="match status" value="1"/>
</dbReference>
<keyword evidence="1" id="KW-0547">Nucleotide-binding</keyword>
<dbReference type="PANTHER" id="PTHR30292:SF0">
    <property type="entry name" value="5-OXOPROLINASE SUBUNIT A"/>
    <property type="match status" value="1"/>
</dbReference>
<evidence type="ECO:0000256" key="1">
    <source>
        <dbReference type="HAMAP-Rule" id="MF_00691"/>
    </source>
</evidence>
<dbReference type="Pfam" id="PF03746">
    <property type="entry name" value="LamB_YcsF"/>
    <property type="match status" value="1"/>
</dbReference>
<comment type="function">
    <text evidence="1">Catalyzes the cleavage of 5-oxoproline to form L-glutamate coupled to the hydrolysis of ATP to ADP and inorganic phosphate.</text>
</comment>
<dbReference type="Gene3D" id="3.20.20.370">
    <property type="entry name" value="Glycoside hydrolase/deacetylase"/>
    <property type="match status" value="1"/>
</dbReference>
<dbReference type="InterPro" id="IPR005501">
    <property type="entry name" value="LamB/YcsF/PxpA-like"/>
</dbReference>
<dbReference type="Proteomes" id="UP001595896">
    <property type="component" value="Unassembled WGS sequence"/>
</dbReference>
<keyword evidence="3" id="KW-1185">Reference proteome</keyword>
<dbReference type="EC" id="3.5.2.9" evidence="1"/>
<keyword evidence="1" id="KW-0067">ATP-binding</keyword>
<evidence type="ECO:0000313" key="3">
    <source>
        <dbReference type="Proteomes" id="UP001595896"/>
    </source>
</evidence>
<name>A0ABV9NVJ6_9BACI</name>
<dbReference type="PANTHER" id="PTHR30292">
    <property type="entry name" value="UNCHARACTERIZED PROTEIN YBGL-RELATED"/>
    <property type="match status" value="1"/>
</dbReference>
<dbReference type="SUPFAM" id="SSF88713">
    <property type="entry name" value="Glycoside hydrolase/deacetylase"/>
    <property type="match status" value="1"/>
</dbReference>
<comment type="catalytic activity">
    <reaction evidence="1">
        <text>5-oxo-L-proline + ATP + 2 H2O = L-glutamate + ADP + phosphate + H(+)</text>
        <dbReference type="Rhea" id="RHEA:10348"/>
        <dbReference type="ChEBI" id="CHEBI:15377"/>
        <dbReference type="ChEBI" id="CHEBI:15378"/>
        <dbReference type="ChEBI" id="CHEBI:29985"/>
        <dbReference type="ChEBI" id="CHEBI:30616"/>
        <dbReference type="ChEBI" id="CHEBI:43474"/>
        <dbReference type="ChEBI" id="CHEBI:58402"/>
        <dbReference type="ChEBI" id="CHEBI:456216"/>
        <dbReference type="EC" id="3.5.2.9"/>
    </reaction>
</comment>
<proteinExistence type="inferred from homology"/>
<dbReference type="EMBL" id="JBHSGK010000011">
    <property type="protein sequence ID" value="MFC4736926.1"/>
    <property type="molecule type" value="Genomic_DNA"/>
</dbReference>
<accession>A0ABV9NVJ6</accession>
<dbReference type="HAMAP" id="MF_00691">
    <property type="entry name" value="PxpA"/>
    <property type="match status" value="1"/>
</dbReference>
<evidence type="ECO:0000313" key="2">
    <source>
        <dbReference type="EMBL" id="MFC4736926.1"/>
    </source>
</evidence>
<comment type="caution">
    <text evidence="2">The sequence shown here is derived from an EMBL/GenBank/DDBJ whole genome shotgun (WGS) entry which is preliminary data.</text>
</comment>
<gene>
    <name evidence="1" type="primary">pxpA</name>
    <name evidence="2" type="ORF">ACFO4L_10045</name>
</gene>
<organism evidence="2 3">
    <name type="scientific">Bacillus daqingensis</name>
    <dbReference type="NCBI Taxonomy" id="872396"/>
    <lineage>
        <taxon>Bacteria</taxon>
        <taxon>Bacillati</taxon>
        <taxon>Bacillota</taxon>
        <taxon>Bacilli</taxon>
        <taxon>Bacillales</taxon>
        <taxon>Bacillaceae</taxon>
        <taxon>Bacillus</taxon>
    </lineage>
</organism>
<dbReference type="RefSeq" id="WP_377909539.1">
    <property type="nucleotide sequence ID" value="NZ_JBHSGK010000011.1"/>
</dbReference>
<comment type="subunit">
    <text evidence="1">Forms a complex composed of PxpA, PxpB and PxpC.</text>
</comment>
<dbReference type="NCBIfam" id="NF003816">
    <property type="entry name" value="PRK05406.1-5"/>
    <property type="match status" value="1"/>
</dbReference>
<dbReference type="NCBIfam" id="NF003814">
    <property type="entry name" value="PRK05406.1-3"/>
    <property type="match status" value="1"/>
</dbReference>
<sequence length="253" mass="26560">MNIDMNGDGGESFGAYELGNDQELMDSITSINIACGFHAGDPNVMKRTVEQAIASQTAIGAHPGFQDLAGFGRRMMAVSPEDIYAYILYQTGALQAFCRANGTAISHLKPHGALYHHAAADEAAAEAVARAANAMSIQTMFAPPESQLEQAADAYGLTVVREAFADRRYEPDGTLMPRTKQGAVLESAEEAAAQAVSIALNGEVTASDGSIIRLEAGTICVHGDSRHAVESAAAIRQRLEKAGVIVAAPEAVL</sequence>
<keyword evidence="1" id="KW-0378">Hydrolase</keyword>
<comment type="similarity">
    <text evidence="1">Belongs to the LamB/PxpA family.</text>
</comment>